<keyword evidence="2" id="KW-1185">Reference proteome</keyword>
<evidence type="ECO:0000313" key="1">
    <source>
        <dbReference type="EMBL" id="KAJ0106613.1"/>
    </source>
</evidence>
<comment type="caution">
    <text evidence="1">The sequence shown here is derived from an EMBL/GenBank/DDBJ whole genome shotgun (WGS) entry which is preliminary data.</text>
</comment>
<gene>
    <name evidence="1" type="ORF">Patl1_17699</name>
</gene>
<organism evidence="1 2">
    <name type="scientific">Pistacia atlantica</name>
    <dbReference type="NCBI Taxonomy" id="434234"/>
    <lineage>
        <taxon>Eukaryota</taxon>
        <taxon>Viridiplantae</taxon>
        <taxon>Streptophyta</taxon>
        <taxon>Embryophyta</taxon>
        <taxon>Tracheophyta</taxon>
        <taxon>Spermatophyta</taxon>
        <taxon>Magnoliopsida</taxon>
        <taxon>eudicotyledons</taxon>
        <taxon>Gunneridae</taxon>
        <taxon>Pentapetalae</taxon>
        <taxon>rosids</taxon>
        <taxon>malvids</taxon>
        <taxon>Sapindales</taxon>
        <taxon>Anacardiaceae</taxon>
        <taxon>Pistacia</taxon>
    </lineage>
</organism>
<reference evidence="2" key="1">
    <citation type="journal article" date="2023" name="G3 (Bethesda)">
        <title>Genome assembly and association tests identify interacting loci associated with vigor, precocity, and sex in interspecific pistachio rootstocks.</title>
        <authorList>
            <person name="Palmer W."/>
            <person name="Jacygrad E."/>
            <person name="Sagayaradj S."/>
            <person name="Cavanaugh K."/>
            <person name="Han R."/>
            <person name="Bertier L."/>
            <person name="Beede B."/>
            <person name="Kafkas S."/>
            <person name="Golino D."/>
            <person name="Preece J."/>
            <person name="Michelmore R."/>
        </authorList>
    </citation>
    <scope>NUCLEOTIDE SEQUENCE [LARGE SCALE GENOMIC DNA]</scope>
</reference>
<sequence>MQANRVRAASISSACCKRVRVSHLECVCPVVTAKLAALIDINRVIKLLKGCGRRVPRHFKCGCKTNSSLSLSLISVYIYI</sequence>
<accession>A0ACC1C3I2</accession>
<dbReference type="Proteomes" id="UP001164250">
    <property type="component" value="Chromosome 2"/>
</dbReference>
<dbReference type="EMBL" id="CM047898">
    <property type="protein sequence ID" value="KAJ0106613.1"/>
    <property type="molecule type" value="Genomic_DNA"/>
</dbReference>
<protein>
    <submittedName>
        <fullName evidence="1">Uncharacterized protein</fullName>
    </submittedName>
</protein>
<name>A0ACC1C3I2_9ROSI</name>
<evidence type="ECO:0000313" key="2">
    <source>
        <dbReference type="Proteomes" id="UP001164250"/>
    </source>
</evidence>
<proteinExistence type="predicted"/>